<evidence type="ECO:0000256" key="1">
    <source>
        <dbReference type="ARBA" id="ARBA00008791"/>
    </source>
</evidence>
<dbReference type="PANTHER" id="PTHR46268">
    <property type="entry name" value="STRESS RESPONSE PROTEIN NHAX"/>
    <property type="match status" value="1"/>
</dbReference>
<dbReference type="InterPro" id="IPR006015">
    <property type="entry name" value="Universal_stress_UspA"/>
</dbReference>
<feature type="domain" description="UspA" evidence="2">
    <location>
        <begin position="15"/>
        <end position="151"/>
    </location>
</feature>
<evidence type="ECO:0000259" key="2">
    <source>
        <dbReference type="Pfam" id="PF00582"/>
    </source>
</evidence>
<organism evidence="3 4">
    <name type="scientific">Brevibacterium daeguense</name>
    <dbReference type="NCBI Taxonomy" id="909936"/>
    <lineage>
        <taxon>Bacteria</taxon>
        <taxon>Bacillati</taxon>
        <taxon>Actinomycetota</taxon>
        <taxon>Actinomycetes</taxon>
        <taxon>Micrococcales</taxon>
        <taxon>Brevibacteriaceae</taxon>
        <taxon>Brevibacterium</taxon>
    </lineage>
</organism>
<dbReference type="PRINTS" id="PR01438">
    <property type="entry name" value="UNVRSLSTRESS"/>
</dbReference>
<evidence type="ECO:0000313" key="3">
    <source>
        <dbReference type="EMBL" id="GAA4283075.1"/>
    </source>
</evidence>
<dbReference type="InterPro" id="IPR006016">
    <property type="entry name" value="UspA"/>
</dbReference>
<dbReference type="Gene3D" id="3.40.50.620">
    <property type="entry name" value="HUPs"/>
    <property type="match status" value="2"/>
</dbReference>
<dbReference type="Pfam" id="PF00582">
    <property type="entry name" value="Usp"/>
    <property type="match status" value="2"/>
</dbReference>
<comment type="similarity">
    <text evidence="1">Belongs to the universal stress protein A family.</text>
</comment>
<comment type="caution">
    <text evidence="3">The sequence shown here is derived from an EMBL/GenBank/DDBJ whole genome shotgun (WGS) entry which is preliminary data.</text>
</comment>
<sequence>MVREQQVPEVADPQAIIVGVDGSKASRHALRFAINEAQALERSIRLVGAYTIPSVAAATIDVSYVPIDDSSIRAAVTATLKEAAAEVKAAGVPVEAVIEIGDAAGVLVEESKQASLAVVGSRGKGGFAGRLLGTVSSALPAHSHCPTIVVPVGWTAEAERAAKHSSSRAVRNQRGDLVEFDESLESVPGLDFAGSVVVGIDSLGKSSPALWEAALLAEHRGTPLHIVGVVTTTVVGPEWLPSTHDVQRFFDEGSGTLEVAASAVAQKYPQLTVEWTLFDGQPAEVLVRASDTADVLVIGSRGRGGFAGLLLGSTSQSVLPYAQCPTMVVRVPRDSR</sequence>
<reference evidence="4" key="1">
    <citation type="journal article" date="2019" name="Int. J. Syst. Evol. Microbiol.">
        <title>The Global Catalogue of Microorganisms (GCM) 10K type strain sequencing project: providing services to taxonomists for standard genome sequencing and annotation.</title>
        <authorList>
            <consortium name="The Broad Institute Genomics Platform"/>
            <consortium name="The Broad Institute Genome Sequencing Center for Infectious Disease"/>
            <person name="Wu L."/>
            <person name="Ma J."/>
        </authorList>
    </citation>
    <scope>NUCLEOTIDE SEQUENCE [LARGE SCALE GENOMIC DNA]</scope>
    <source>
        <strain evidence="4">JCM 17458</strain>
    </source>
</reference>
<dbReference type="SUPFAM" id="SSF52402">
    <property type="entry name" value="Adenine nucleotide alpha hydrolases-like"/>
    <property type="match status" value="2"/>
</dbReference>
<dbReference type="PANTHER" id="PTHR46268:SF6">
    <property type="entry name" value="UNIVERSAL STRESS PROTEIN UP12"/>
    <property type="match status" value="1"/>
</dbReference>
<dbReference type="RefSeq" id="WP_236864501.1">
    <property type="nucleotide sequence ID" value="NZ_BAABAZ010000004.1"/>
</dbReference>
<gene>
    <name evidence="3" type="ORF">GCM10022261_06060</name>
</gene>
<evidence type="ECO:0000313" key="4">
    <source>
        <dbReference type="Proteomes" id="UP001501586"/>
    </source>
</evidence>
<name>A0ABP8EGJ0_9MICO</name>
<dbReference type="Proteomes" id="UP001501586">
    <property type="component" value="Unassembled WGS sequence"/>
</dbReference>
<feature type="domain" description="UspA" evidence="2">
    <location>
        <begin position="196"/>
        <end position="330"/>
    </location>
</feature>
<dbReference type="EMBL" id="BAABAZ010000004">
    <property type="protein sequence ID" value="GAA4283075.1"/>
    <property type="molecule type" value="Genomic_DNA"/>
</dbReference>
<protein>
    <submittedName>
        <fullName evidence="3">Universal stress protein</fullName>
    </submittedName>
</protein>
<dbReference type="InterPro" id="IPR014729">
    <property type="entry name" value="Rossmann-like_a/b/a_fold"/>
</dbReference>
<accession>A0ABP8EGJ0</accession>
<proteinExistence type="inferred from homology"/>
<keyword evidence="4" id="KW-1185">Reference proteome</keyword>